<gene>
    <name evidence="1" type="ORF">Q7A36_33630</name>
</gene>
<reference evidence="1 2" key="1">
    <citation type="submission" date="2023-08" db="EMBL/GenBank/DDBJ databases">
        <title>The draft genome sequence of Paracraurococcus sp. LOR1-02.</title>
        <authorList>
            <person name="Kingkaew E."/>
            <person name="Tanasupawat S."/>
        </authorList>
    </citation>
    <scope>NUCLEOTIDE SEQUENCE [LARGE SCALE GENOMIC DNA]</scope>
    <source>
        <strain evidence="1 2">LOR1-02</strain>
    </source>
</reference>
<keyword evidence="2" id="KW-1185">Reference proteome</keyword>
<evidence type="ECO:0000313" key="2">
    <source>
        <dbReference type="Proteomes" id="UP001243009"/>
    </source>
</evidence>
<protein>
    <submittedName>
        <fullName evidence="1">Uncharacterized protein</fullName>
    </submittedName>
</protein>
<dbReference type="EMBL" id="JAUTWS010000081">
    <property type="protein sequence ID" value="MDO9713318.1"/>
    <property type="molecule type" value="Genomic_DNA"/>
</dbReference>
<proteinExistence type="predicted"/>
<dbReference type="Proteomes" id="UP001243009">
    <property type="component" value="Unassembled WGS sequence"/>
</dbReference>
<accession>A0ABT9EBH6</accession>
<evidence type="ECO:0000313" key="1">
    <source>
        <dbReference type="EMBL" id="MDO9713318.1"/>
    </source>
</evidence>
<dbReference type="RefSeq" id="WP_305108177.1">
    <property type="nucleotide sequence ID" value="NZ_JAUTWS010000081.1"/>
</dbReference>
<comment type="caution">
    <text evidence="1">The sequence shown here is derived from an EMBL/GenBank/DDBJ whole genome shotgun (WGS) entry which is preliminary data.</text>
</comment>
<sequence length="94" mass="9719">MSGNNLGLWPRALIAEATAGLDMRTAAGCDTARLRLAVALADRVRSATLVSICAVHELDDAGDVFALARRLATACVPPSENGAKSALRSSEVTP</sequence>
<name>A0ABT9EBH6_9PROT</name>
<organism evidence="1 2">
    <name type="scientific">Paracraurococcus lichenis</name>
    <dbReference type="NCBI Taxonomy" id="3064888"/>
    <lineage>
        <taxon>Bacteria</taxon>
        <taxon>Pseudomonadati</taxon>
        <taxon>Pseudomonadota</taxon>
        <taxon>Alphaproteobacteria</taxon>
        <taxon>Acetobacterales</taxon>
        <taxon>Roseomonadaceae</taxon>
        <taxon>Paracraurococcus</taxon>
    </lineage>
</organism>